<comment type="caution">
    <text evidence="3">The sequence shown here is derived from an EMBL/GenBank/DDBJ whole genome shotgun (WGS) entry which is preliminary data.</text>
</comment>
<feature type="transmembrane region" description="Helical" evidence="2">
    <location>
        <begin position="111"/>
        <end position="135"/>
    </location>
</feature>
<dbReference type="EMBL" id="JARJCW010000063">
    <property type="protein sequence ID" value="KAJ7200344.1"/>
    <property type="molecule type" value="Genomic_DNA"/>
</dbReference>
<evidence type="ECO:0000313" key="4">
    <source>
        <dbReference type="Proteomes" id="UP001219525"/>
    </source>
</evidence>
<reference evidence="3" key="1">
    <citation type="submission" date="2023-03" db="EMBL/GenBank/DDBJ databases">
        <title>Massive genome expansion in bonnet fungi (Mycena s.s.) driven by repeated elements and novel gene families across ecological guilds.</title>
        <authorList>
            <consortium name="Lawrence Berkeley National Laboratory"/>
            <person name="Harder C.B."/>
            <person name="Miyauchi S."/>
            <person name="Viragh M."/>
            <person name="Kuo A."/>
            <person name="Thoen E."/>
            <person name="Andreopoulos B."/>
            <person name="Lu D."/>
            <person name="Skrede I."/>
            <person name="Drula E."/>
            <person name="Henrissat B."/>
            <person name="Morin E."/>
            <person name="Kohler A."/>
            <person name="Barry K."/>
            <person name="LaButti K."/>
            <person name="Morin E."/>
            <person name="Salamov A."/>
            <person name="Lipzen A."/>
            <person name="Mereny Z."/>
            <person name="Hegedus B."/>
            <person name="Baldrian P."/>
            <person name="Stursova M."/>
            <person name="Weitz H."/>
            <person name="Taylor A."/>
            <person name="Grigoriev I.V."/>
            <person name="Nagy L.G."/>
            <person name="Martin F."/>
            <person name="Kauserud H."/>
        </authorList>
    </citation>
    <scope>NUCLEOTIDE SEQUENCE</scope>
    <source>
        <strain evidence="3">9144</strain>
    </source>
</reference>
<keyword evidence="4" id="KW-1185">Reference proteome</keyword>
<keyword evidence="2" id="KW-0472">Membrane</keyword>
<evidence type="ECO:0000256" key="2">
    <source>
        <dbReference type="SAM" id="Phobius"/>
    </source>
</evidence>
<protein>
    <submittedName>
        <fullName evidence="3">Uncharacterized protein</fullName>
    </submittedName>
</protein>
<keyword evidence="2" id="KW-1133">Transmembrane helix</keyword>
<sequence>MAAVGIWLWSDPSKFGQPLNTGCDPTLTVVGVPTHFSSKSLRAVSLMMYSIVLIPGFNLIPPFIFFLTLHISYNWCRRSFWTWRDKTTEQGLPRSSPDSHETTQSSTPHTAFLIVGLVSLVAINILFIVDIELTLRHNKGNQNGKEAAWGFGQVLALLLLIIPLRDASGALQDIRENLRGAQGQFEDLVLRHCQAMPVCSPAGRFLWEIELVQFFGTESSMLDAVVHKYFRLARARLALHATRRTRWPRTQPPARTGLALHATRRKRSPTRARLARTRLAATRRLARTPPPAARTFLARAAGPLRRAADEEEMRAPHLAHRQTAGGGVNSAQVVECLEAADARLRLGERER</sequence>
<feature type="transmembrane region" description="Helical" evidence="2">
    <location>
        <begin position="147"/>
        <end position="164"/>
    </location>
</feature>
<name>A0AAD6V5D9_9AGAR</name>
<keyword evidence="2" id="KW-0812">Transmembrane</keyword>
<evidence type="ECO:0000256" key="1">
    <source>
        <dbReference type="SAM" id="Coils"/>
    </source>
</evidence>
<keyword evidence="1" id="KW-0175">Coiled coil</keyword>
<organism evidence="3 4">
    <name type="scientific">Mycena pura</name>
    <dbReference type="NCBI Taxonomy" id="153505"/>
    <lineage>
        <taxon>Eukaryota</taxon>
        <taxon>Fungi</taxon>
        <taxon>Dikarya</taxon>
        <taxon>Basidiomycota</taxon>
        <taxon>Agaricomycotina</taxon>
        <taxon>Agaricomycetes</taxon>
        <taxon>Agaricomycetidae</taxon>
        <taxon>Agaricales</taxon>
        <taxon>Marasmiineae</taxon>
        <taxon>Mycenaceae</taxon>
        <taxon>Mycena</taxon>
    </lineage>
</organism>
<accession>A0AAD6V5D9</accession>
<proteinExistence type="predicted"/>
<feature type="transmembrane region" description="Helical" evidence="2">
    <location>
        <begin position="46"/>
        <end position="73"/>
    </location>
</feature>
<feature type="coiled-coil region" evidence="1">
    <location>
        <begin position="164"/>
        <end position="191"/>
    </location>
</feature>
<dbReference type="Proteomes" id="UP001219525">
    <property type="component" value="Unassembled WGS sequence"/>
</dbReference>
<evidence type="ECO:0000313" key="3">
    <source>
        <dbReference type="EMBL" id="KAJ7200344.1"/>
    </source>
</evidence>
<dbReference type="AlphaFoldDB" id="A0AAD6V5D9"/>
<gene>
    <name evidence="3" type="ORF">GGX14DRAFT_660241</name>
</gene>